<dbReference type="EMBL" id="CAVNYO010000149">
    <property type="protein sequence ID" value="CAK5269621.1"/>
    <property type="molecule type" value="Genomic_DNA"/>
</dbReference>
<sequence length="415" mass="45805">MIFINTPTMANSPPTHESYLVIGGGTVIGRAIVWQLLQRGETQIAVFDGQDLSHPDSVREWTDPDGGLTRVRIYMGDLSNETDVAGVLAATQATCIFTTAFLKPLGSYDDPRTFARKICVDGTRTILRAIKAGSGISRRLVFLSNAGIFFDGTERTVLSEKDARYQDPATQADSTLGFLTIGEKMALEANDSGADGLRTAAIRPADMYNPSGKLRQAIQEGLTAAKPQWVTGPGVQTDKTYFKNVSHAMLLAADRLSPAHPRHASVAGRGFFVSDGKPTPYATIVPAIVAKLQDGRGAPDPEYGKQTMLAFSRINDFVAPWRGNNPPHFNHQRMKYLQATRTYDISLARDVLDYAPLISAEEGLQKIAQWYIDDQQVKPKDVSPDVGRDLDLETFTGHDIRMRRTTQRRYKHYLD</sequence>
<evidence type="ECO:0000313" key="5">
    <source>
        <dbReference type="Proteomes" id="UP001295794"/>
    </source>
</evidence>
<dbReference type="GO" id="GO:0016616">
    <property type="term" value="F:oxidoreductase activity, acting on the CH-OH group of donors, NAD or NADP as acceptor"/>
    <property type="evidence" value="ECO:0007669"/>
    <property type="project" value="InterPro"/>
</dbReference>
<dbReference type="PANTHER" id="PTHR43245">
    <property type="entry name" value="BIFUNCTIONAL POLYMYXIN RESISTANCE PROTEIN ARNA"/>
    <property type="match status" value="1"/>
</dbReference>
<dbReference type="PANTHER" id="PTHR43245:SF51">
    <property type="entry name" value="SHORT CHAIN DEHYDROGENASE_REDUCTASE FAMILY 42E, MEMBER 2"/>
    <property type="match status" value="1"/>
</dbReference>
<dbReference type="GO" id="GO:0006694">
    <property type="term" value="P:steroid biosynthetic process"/>
    <property type="evidence" value="ECO:0007669"/>
    <property type="project" value="InterPro"/>
</dbReference>
<keyword evidence="5" id="KW-1185">Reference proteome</keyword>
<keyword evidence="2" id="KW-0560">Oxidoreductase</keyword>
<feature type="domain" description="3-beta hydroxysteroid dehydrogenase/isomerase" evidence="3">
    <location>
        <begin position="20"/>
        <end position="291"/>
    </location>
</feature>
<dbReference type="InterPro" id="IPR036291">
    <property type="entry name" value="NAD(P)-bd_dom_sf"/>
</dbReference>
<evidence type="ECO:0000256" key="2">
    <source>
        <dbReference type="ARBA" id="ARBA00023002"/>
    </source>
</evidence>
<comment type="similarity">
    <text evidence="1">Belongs to the 3-beta-HSD family.</text>
</comment>
<organism evidence="4 5">
    <name type="scientific">Mycena citricolor</name>
    <dbReference type="NCBI Taxonomy" id="2018698"/>
    <lineage>
        <taxon>Eukaryota</taxon>
        <taxon>Fungi</taxon>
        <taxon>Dikarya</taxon>
        <taxon>Basidiomycota</taxon>
        <taxon>Agaricomycotina</taxon>
        <taxon>Agaricomycetes</taxon>
        <taxon>Agaricomycetidae</taxon>
        <taxon>Agaricales</taxon>
        <taxon>Marasmiineae</taxon>
        <taxon>Mycenaceae</taxon>
        <taxon>Mycena</taxon>
    </lineage>
</organism>
<dbReference type="SUPFAM" id="SSF51735">
    <property type="entry name" value="NAD(P)-binding Rossmann-fold domains"/>
    <property type="match status" value="1"/>
</dbReference>
<evidence type="ECO:0000313" key="4">
    <source>
        <dbReference type="EMBL" id="CAK5269621.1"/>
    </source>
</evidence>
<dbReference type="AlphaFoldDB" id="A0AAD2Q2R6"/>
<evidence type="ECO:0000256" key="1">
    <source>
        <dbReference type="ARBA" id="ARBA00009219"/>
    </source>
</evidence>
<protein>
    <recommendedName>
        <fullName evidence="3">3-beta hydroxysteroid dehydrogenase/isomerase domain-containing protein</fullName>
    </recommendedName>
</protein>
<name>A0AAD2Q2R6_9AGAR</name>
<comment type="caution">
    <text evidence="4">The sequence shown here is derived from an EMBL/GenBank/DDBJ whole genome shotgun (WGS) entry which is preliminary data.</text>
</comment>
<gene>
    <name evidence="4" type="ORF">MYCIT1_LOCUS13482</name>
</gene>
<proteinExistence type="inferred from homology"/>
<dbReference type="Pfam" id="PF01073">
    <property type="entry name" value="3Beta_HSD"/>
    <property type="match status" value="1"/>
</dbReference>
<dbReference type="Gene3D" id="3.40.50.720">
    <property type="entry name" value="NAD(P)-binding Rossmann-like Domain"/>
    <property type="match status" value="1"/>
</dbReference>
<reference evidence="4" key="1">
    <citation type="submission" date="2023-11" db="EMBL/GenBank/DDBJ databases">
        <authorList>
            <person name="De Vega J J."/>
            <person name="De Vega J J."/>
        </authorList>
    </citation>
    <scope>NUCLEOTIDE SEQUENCE</scope>
</reference>
<accession>A0AAD2Q2R6</accession>
<dbReference type="InterPro" id="IPR050177">
    <property type="entry name" value="Lipid_A_modif_metabolic_enz"/>
</dbReference>
<evidence type="ECO:0000259" key="3">
    <source>
        <dbReference type="Pfam" id="PF01073"/>
    </source>
</evidence>
<dbReference type="Proteomes" id="UP001295794">
    <property type="component" value="Unassembled WGS sequence"/>
</dbReference>
<dbReference type="InterPro" id="IPR002225">
    <property type="entry name" value="3Beta_OHSteriod_DH/Estase"/>
</dbReference>